<gene>
    <name evidence="1" type="ORF">AT55_01568</name>
</gene>
<dbReference type="Proteomes" id="UP000032278">
    <property type="component" value="Unassembled WGS sequence"/>
</dbReference>
<dbReference type="EMBL" id="JAUE01000036">
    <property type="protein sequence ID" value="KIS17724.1"/>
    <property type="molecule type" value="Genomic_DNA"/>
</dbReference>
<dbReference type="AlphaFoldDB" id="A0AAW3GMK4"/>
<evidence type="ECO:0008006" key="3">
    <source>
        <dbReference type="Google" id="ProtNLM"/>
    </source>
</evidence>
<organism evidence="1 2">
    <name type="scientific">Streptococcus equi subsp. zooepidemicus Sz4is</name>
    <dbReference type="NCBI Taxonomy" id="1381082"/>
    <lineage>
        <taxon>Bacteria</taxon>
        <taxon>Bacillati</taxon>
        <taxon>Bacillota</taxon>
        <taxon>Bacilli</taxon>
        <taxon>Lactobacillales</taxon>
        <taxon>Streptococcaceae</taxon>
        <taxon>Streptococcus</taxon>
    </lineage>
</organism>
<comment type="caution">
    <text evidence="1">The sequence shown here is derived from an EMBL/GenBank/DDBJ whole genome shotgun (WGS) entry which is preliminary data.</text>
</comment>
<sequence length="352" mass="40875">MFTLQNLLHLLEKENRGWKNPTTMTKTILMALTDYNYPSDVASKVFSGINQGRNIFFDIKQLIDDEDFETYLASTEFRLRNQNFRNGNFDSTKMVEATHNLLKESINLNQDIYQGLLHSYCKNKDNRPYLFLSECFYYSLARRHDKTVSYKIASISEVKKLQTLSAWDGDLDDILPEESLPPKFWTTVEQMTAKEIAVFKTLASLAIIDEDEEYYLYAPVTDEEIQLYKDFGIGNAEFLLMAEFGLINIGARMDNPVSVETDPAGFQNDNLVLMFITQSEPFDITYKSYTFTSAGSKLLDILAIETDDRFFQRLSKLFAKQHKNRPIEFYLVPVEVMDEAESMEELEEFRLQ</sequence>
<dbReference type="RefSeq" id="WP_021320738.1">
    <property type="nucleotide sequence ID" value="NZ_JAUE01000036.1"/>
</dbReference>
<protein>
    <recommendedName>
        <fullName evidence="3">DUF2806 domain-containing protein</fullName>
    </recommendedName>
</protein>
<reference evidence="1 2" key="1">
    <citation type="submission" date="2013-11" db="EMBL/GenBank/DDBJ databases">
        <authorList>
            <person name="da Piedade I."/>
            <person name="Tang M.H.E."/>
            <person name="Bojesen A.M."/>
        </authorList>
    </citation>
    <scope>NUCLEOTIDE SEQUENCE [LARGE SCALE GENOMIC DNA]</scope>
    <source>
        <strain evidence="1 2">Sz4is</strain>
    </source>
</reference>
<evidence type="ECO:0000313" key="1">
    <source>
        <dbReference type="EMBL" id="KIS17724.1"/>
    </source>
</evidence>
<accession>A0AAW3GMK4</accession>
<proteinExistence type="predicted"/>
<evidence type="ECO:0000313" key="2">
    <source>
        <dbReference type="Proteomes" id="UP000032278"/>
    </source>
</evidence>
<name>A0AAW3GMK4_STRSZ</name>